<dbReference type="Pfam" id="PF20155">
    <property type="entry name" value="TMP_3"/>
    <property type="match status" value="1"/>
</dbReference>
<dbReference type="Gene3D" id="1.20.120.20">
    <property type="entry name" value="Apolipoprotein"/>
    <property type="match status" value="1"/>
</dbReference>
<reference evidence="3 4" key="1">
    <citation type="submission" date="2020-12" db="EMBL/GenBank/DDBJ databases">
        <title>Microbacterium sp. HY060.</title>
        <authorList>
            <person name="Zhou J."/>
        </authorList>
    </citation>
    <scope>NUCLEOTIDE SEQUENCE [LARGE SCALE GENOMIC DNA]</scope>
    <source>
        <strain evidence="3 4">HY60</strain>
    </source>
</reference>
<keyword evidence="1" id="KW-0812">Transmembrane</keyword>
<sequence>MATELAVGYVTLLPSMKGFQGAVEKALGKTDAPAKKQGQTIGQKMSGGITSALKTGAKVAGGAALAGIGTALIKGFGRLTAIDAAKKKLEGLGHSGKTVSQIMSNANKSVKGTAFGLDEAATTAAGAVASGVKPGKDLERTLSLVADAATIAGTDMGSMGSIFNKVAASGKLQGDVIAQLQDAGVPVLQFVAKEMGVTAEEASKMASKGEVSFDTFRNAMESGLGGAAQKSGETFKGAWANAMAAVGRVGANLLSGIFPQVKDGLGGLTDALVPVEAGAKKVGKAIADMVTWLKENIVVVKIAAAVIGGIVAAVALWNAAMAVNTFVTNAAWVATKVWNAIMGVGSAVMKIATAAQWAWNAAMSANPIMLVVLAIAALIAGLVWFFTQTKLGQEIWANFTQFLSEAWANISQFFIETWTNISQVFMDVWNGIVSFFTTIWNVLVLAVQIYIQMIMTIWTTVWNGIKSFFVAIWNGIVTGVKTYINIVKTIITTVINTVKSIWSSVWGGISSFFSGIWNGIVNTVKKFSGIFKSVFGGIKGIIVGAFNGVVTTVKNAINGIIGLINGAIDGINAVIGAVGGALGLEISIGHIPKLADGAIINASRGGSLVNVGEGRYDEAVVPLGGPQFERLADALVSRGAGSQVTQYITTAQDDPAVQARVWAREASRGLATV</sequence>
<dbReference type="NCBIfam" id="TIGR02675">
    <property type="entry name" value="tape_meas_nterm"/>
    <property type="match status" value="1"/>
</dbReference>
<name>A0ABX6YLS5_9MICO</name>
<gene>
    <name evidence="3" type="ORF">HCR76_05590</name>
</gene>
<evidence type="ECO:0000259" key="2">
    <source>
        <dbReference type="Pfam" id="PF20155"/>
    </source>
</evidence>
<organism evidence="3 4">
    <name type="scientific">Paramicrobacterium chengjingii</name>
    <dbReference type="NCBI Taxonomy" id="2769067"/>
    <lineage>
        <taxon>Bacteria</taxon>
        <taxon>Bacillati</taxon>
        <taxon>Actinomycetota</taxon>
        <taxon>Actinomycetes</taxon>
        <taxon>Micrococcales</taxon>
        <taxon>Microbacteriaceae</taxon>
        <taxon>Paramicrobacterium</taxon>
    </lineage>
</organism>
<dbReference type="Proteomes" id="UP000662814">
    <property type="component" value="Chromosome"/>
</dbReference>
<evidence type="ECO:0000313" key="4">
    <source>
        <dbReference type="Proteomes" id="UP000662814"/>
    </source>
</evidence>
<keyword evidence="4" id="KW-1185">Reference proteome</keyword>
<evidence type="ECO:0000256" key="1">
    <source>
        <dbReference type="SAM" id="Phobius"/>
    </source>
</evidence>
<evidence type="ECO:0000313" key="3">
    <source>
        <dbReference type="EMBL" id="QPZ39529.1"/>
    </source>
</evidence>
<feature type="transmembrane region" description="Helical" evidence="1">
    <location>
        <begin position="337"/>
        <end position="355"/>
    </location>
</feature>
<dbReference type="InterPro" id="IPR013491">
    <property type="entry name" value="Tape_meas_N"/>
</dbReference>
<dbReference type="RefSeq" id="WP_166988994.1">
    <property type="nucleotide sequence ID" value="NZ_CP061169.1"/>
</dbReference>
<keyword evidence="1" id="KW-1133">Transmembrane helix</keyword>
<feature type="domain" description="Tape measure protein N-terminal" evidence="2">
    <location>
        <begin position="81"/>
        <end position="248"/>
    </location>
</feature>
<feature type="transmembrane region" description="Helical" evidence="1">
    <location>
        <begin position="367"/>
        <end position="386"/>
    </location>
</feature>
<protein>
    <submittedName>
        <fullName evidence="3">Tape measure protein</fullName>
    </submittedName>
</protein>
<dbReference type="EMBL" id="CP061169">
    <property type="protein sequence ID" value="QPZ39529.1"/>
    <property type="molecule type" value="Genomic_DNA"/>
</dbReference>
<proteinExistence type="predicted"/>
<keyword evidence="1" id="KW-0472">Membrane</keyword>
<feature type="transmembrane region" description="Helical" evidence="1">
    <location>
        <begin position="298"/>
        <end position="317"/>
    </location>
</feature>
<feature type="transmembrane region" description="Helical" evidence="1">
    <location>
        <begin position="428"/>
        <end position="451"/>
    </location>
</feature>
<accession>A0ABX6YLS5</accession>